<dbReference type="PROSITE" id="PS51352">
    <property type="entry name" value="THIOREDOXIN_2"/>
    <property type="match status" value="1"/>
</dbReference>
<organism evidence="6 7">
    <name type="scientific">Flagellimonas lutimaris</name>
    <dbReference type="NCBI Taxonomy" id="475082"/>
    <lineage>
        <taxon>Bacteria</taxon>
        <taxon>Pseudomonadati</taxon>
        <taxon>Bacteroidota</taxon>
        <taxon>Flavobacteriia</taxon>
        <taxon>Flavobacteriales</taxon>
        <taxon>Flavobacteriaceae</taxon>
        <taxon>Flagellimonas</taxon>
    </lineage>
</organism>
<evidence type="ECO:0000256" key="1">
    <source>
        <dbReference type="ARBA" id="ARBA00004196"/>
    </source>
</evidence>
<dbReference type="InterPro" id="IPR050553">
    <property type="entry name" value="Thioredoxin_ResA/DsbE_sf"/>
</dbReference>
<dbReference type="InterPro" id="IPR012336">
    <property type="entry name" value="Thioredoxin-like_fold"/>
</dbReference>
<dbReference type="InterPro" id="IPR036249">
    <property type="entry name" value="Thioredoxin-like_sf"/>
</dbReference>
<evidence type="ECO:0000313" key="7">
    <source>
        <dbReference type="Proteomes" id="UP000266067"/>
    </source>
</evidence>
<dbReference type="OrthoDB" id="750178at2"/>
<keyword evidence="4" id="KW-0676">Redox-active center</keyword>
<keyword evidence="7" id="KW-1185">Reference proteome</keyword>
<dbReference type="PROSITE" id="PS00194">
    <property type="entry name" value="THIOREDOXIN_1"/>
    <property type="match status" value="1"/>
</dbReference>
<dbReference type="GO" id="GO:0030313">
    <property type="term" value="C:cell envelope"/>
    <property type="evidence" value="ECO:0007669"/>
    <property type="project" value="UniProtKB-SubCell"/>
</dbReference>
<evidence type="ECO:0000256" key="4">
    <source>
        <dbReference type="ARBA" id="ARBA00023284"/>
    </source>
</evidence>
<dbReference type="RefSeq" id="WP_119608241.1">
    <property type="nucleotide sequence ID" value="NZ_QXFH01000072.1"/>
</dbReference>
<keyword evidence="2" id="KW-0201">Cytochrome c-type biogenesis</keyword>
<dbReference type="SUPFAM" id="SSF52833">
    <property type="entry name" value="Thioredoxin-like"/>
    <property type="match status" value="1"/>
</dbReference>
<dbReference type="EMBL" id="QXFH01000072">
    <property type="protein sequence ID" value="RIV32980.1"/>
    <property type="molecule type" value="Genomic_DNA"/>
</dbReference>
<dbReference type="PROSITE" id="PS51257">
    <property type="entry name" value="PROKAR_LIPOPROTEIN"/>
    <property type="match status" value="1"/>
</dbReference>
<dbReference type="Pfam" id="PF13905">
    <property type="entry name" value="Thioredoxin_8"/>
    <property type="match status" value="1"/>
</dbReference>
<proteinExistence type="predicted"/>
<dbReference type="Proteomes" id="UP000266067">
    <property type="component" value="Unassembled WGS sequence"/>
</dbReference>
<dbReference type="Gene3D" id="3.40.30.10">
    <property type="entry name" value="Glutaredoxin"/>
    <property type="match status" value="1"/>
</dbReference>
<reference evidence="6 7" key="1">
    <citation type="submission" date="2018-08" db="EMBL/GenBank/DDBJ databases">
        <title>Proposal of Muricauda 72 sp.nov. and Muricauda NH166 sp.nov., isolated from seawater.</title>
        <authorList>
            <person name="Cheng H."/>
            <person name="Wu Y.-H."/>
            <person name="Guo L.-L."/>
            <person name="Xu X.-W."/>
        </authorList>
    </citation>
    <scope>NUCLEOTIDE SEQUENCE [LARGE SCALE GENOMIC DNA]</scope>
    <source>
        <strain evidence="6 7">KCTC 22173</strain>
    </source>
</reference>
<feature type="domain" description="Thioredoxin" evidence="5">
    <location>
        <begin position="251"/>
        <end position="395"/>
    </location>
</feature>
<dbReference type="GO" id="GO:0017004">
    <property type="term" value="P:cytochrome complex assembly"/>
    <property type="evidence" value="ECO:0007669"/>
    <property type="project" value="UniProtKB-KW"/>
</dbReference>
<dbReference type="PANTHER" id="PTHR42852:SF6">
    <property type="entry name" value="THIOL:DISULFIDE INTERCHANGE PROTEIN DSBE"/>
    <property type="match status" value="1"/>
</dbReference>
<protein>
    <submittedName>
        <fullName evidence="6">TlpA family protein disulfide reductase</fullName>
    </submittedName>
</protein>
<comment type="subcellular location">
    <subcellularLocation>
        <location evidence="1">Cell envelope</location>
    </subcellularLocation>
</comment>
<accession>A0A3A1N8D9</accession>
<comment type="caution">
    <text evidence="6">The sequence shown here is derived from an EMBL/GenBank/DDBJ whole genome shotgun (WGS) entry which is preliminary data.</text>
</comment>
<evidence type="ECO:0000313" key="6">
    <source>
        <dbReference type="EMBL" id="RIV32980.1"/>
    </source>
</evidence>
<dbReference type="InterPro" id="IPR013766">
    <property type="entry name" value="Thioredoxin_domain"/>
</dbReference>
<evidence type="ECO:0000256" key="3">
    <source>
        <dbReference type="ARBA" id="ARBA00023157"/>
    </source>
</evidence>
<dbReference type="PANTHER" id="PTHR42852">
    <property type="entry name" value="THIOL:DISULFIDE INTERCHANGE PROTEIN DSBE"/>
    <property type="match status" value="1"/>
</dbReference>
<gene>
    <name evidence="6" type="ORF">D2V08_11220</name>
</gene>
<dbReference type="AlphaFoldDB" id="A0A3A1N8D9"/>
<evidence type="ECO:0000256" key="2">
    <source>
        <dbReference type="ARBA" id="ARBA00022748"/>
    </source>
</evidence>
<name>A0A3A1N8D9_9FLAO</name>
<sequence>MKYCLALSLFTVLFFQSCSEEPWLSGKLDMSESEAWKPIVYLVQPQKLNEVAQSFVGLVLDSAKVGANGHFQFDALPEFQEPVLLEIVVQKKGEKYPNRLINENPETDNYFPFVYGEGANMVVNAEVSNFQSSLTIEKPSIANEAMLELRDKRMVAFKNLKSQTKEHEKDEDLLALEKSLHVYQELLINFSNSTSELLPGLMALRWASPEGDYERIAELVHAQSTKWSELYPEHLWVKELVAMADKRNLPILTGDVITNLQFPMKSGGKVSLQTILKDKKLVLLDVWASWCAPCRLENRNILVPLWEKYNSQNFQIVAYGLESSEKAWDNAIEKDGAYRWLHASHLQGDQNPFMEKLRLKTIPANFLLNQEGRVLAKNLHGQDLSHFVNDYMSKQ</sequence>
<dbReference type="CDD" id="cd02966">
    <property type="entry name" value="TlpA_like_family"/>
    <property type="match status" value="1"/>
</dbReference>
<keyword evidence="3" id="KW-1015">Disulfide bond</keyword>
<evidence type="ECO:0000259" key="5">
    <source>
        <dbReference type="PROSITE" id="PS51352"/>
    </source>
</evidence>
<dbReference type="InterPro" id="IPR017937">
    <property type="entry name" value="Thioredoxin_CS"/>
</dbReference>